<gene>
    <name evidence="2" type="ORF">EGYM00163_LOCUS21846</name>
</gene>
<protein>
    <submittedName>
        <fullName evidence="2">Uncharacterized protein</fullName>
    </submittedName>
</protein>
<sequence>MQGSFCTVQSATAHEASQDHPVYTPVSHEVSQQLDFSVASLIQLDFSVASPVAVSLNSAKANAMLCSINLETMSDPDSDDVAEAEDSGGSDTASAISWATSSDGFRTEVSDIHLP</sequence>
<evidence type="ECO:0000313" key="2">
    <source>
        <dbReference type="EMBL" id="CAE0810710.1"/>
    </source>
</evidence>
<feature type="compositionally biased region" description="Polar residues" evidence="1">
    <location>
        <begin position="1"/>
        <end position="12"/>
    </location>
</feature>
<dbReference type="EMBL" id="HBJA01061817">
    <property type="protein sequence ID" value="CAE0810710.1"/>
    <property type="molecule type" value="Transcribed_RNA"/>
</dbReference>
<organism evidence="2">
    <name type="scientific">Eutreptiella gymnastica</name>
    <dbReference type="NCBI Taxonomy" id="73025"/>
    <lineage>
        <taxon>Eukaryota</taxon>
        <taxon>Discoba</taxon>
        <taxon>Euglenozoa</taxon>
        <taxon>Euglenida</taxon>
        <taxon>Spirocuta</taxon>
        <taxon>Euglenophyceae</taxon>
        <taxon>Eutreptiales</taxon>
        <taxon>Eutreptiaceae</taxon>
        <taxon>Eutreptiella</taxon>
    </lineage>
</organism>
<dbReference type="AlphaFoldDB" id="A0A7S4FST7"/>
<proteinExistence type="predicted"/>
<feature type="region of interest" description="Disordered" evidence="1">
    <location>
        <begin position="72"/>
        <end position="99"/>
    </location>
</feature>
<feature type="region of interest" description="Disordered" evidence="1">
    <location>
        <begin position="1"/>
        <end position="20"/>
    </location>
</feature>
<reference evidence="2" key="1">
    <citation type="submission" date="2021-01" db="EMBL/GenBank/DDBJ databases">
        <authorList>
            <person name="Corre E."/>
            <person name="Pelletier E."/>
            <person name="Niang G."/>
            <person name="Scheremetjew M."/>
            <person name="Finn R."/>
            <person name="Kale V."/>
            <person name="Holt S."/>
            <person name="Cochrane G."/>
            <person name="Meng A."/>
            <person name="Brown T."/>
            <person name="Cohen L."/>
        </authorList>
    </citation>
    <scope>NUCLEOTIDE SEQUENCE</scope>
    <source>
        <strain evidence="2">CCMP1594</strain>
    </source>
</reference>
<feature type="compositionally biased region" description="Polar residues" evidence="1">
    <location>
        <begin position="89"/>
        <end position="99"/>
    </location>
</feature>
<evidence type="ECO:0000256" key="1">
    <source>
        <dbReference type="SAM" id="MobiDB-lite"/>
    </source>
</evidence>
<accession>A0A7S4FST7</accession>
<feature type="compositionally biased region" description="Acidic residues" evidence="1">
    <location>
        <begin position="74"/>
        <end position="88"/>
    </location>
</feature>
<name>A0A7S4FST7_9EUGL</name>